<feature type="signal peptide" evidence="2">
    <location>
        <begin position="1"/>
        <end position="20"/>
    </location>
</feature>
<keyword evidence="1" id="KW-0812">Transmembrane</keyword>
<feature type="transmembrane region" description="Helical" evidence="1">
    <location>
        <begin position="55"/>
        <end position="77"/>
    </location>
</feature>
<reference evidence="3 4" key="1">
    <citation type="submission" date="2019-12" db="EMBL/GenBank/DDBJ databases">
        <title>Shinella kummerowiae sp. nov., a symbiotic bacterium isolated from root nodules of the herbal legume Kummerowia stipulacea.</title>
        <authorList>
            <person name="Gao J."/>
        </authorList>
    </citation>
    <scope>NUCLEOTIDE SEQUENCE [LARGE SCALE GENOMIC DNA]</scope>
    <source>
        <strain evidence="3 4">CCBAU 25048</strain>
    </source>
</reference>
<accession>A0A6N8SHE6</accession>
<keyword evidence="1" id="KW-1133">Transmembrane helix</keyword>
<feature type="chain" id="PRO_5026948451" evidence="2">
    <location>
        <begin position="21"/>
        <end position="83"/>
    </location>
</feature>
<organism evidence="3 4">
    <name type="scientific">Shinella kummerowiae</name>
    <dbReference type="NCBI Taxonomy" id="417745"/>
    <lineage>
        <taxon>Bacteria</taxon>
        <taxon>Pseudomonadati</taxon>
        <taxon>Pseudomonadota</taxon>
        <taxon>Alphaproteobacteria</taxon>
        <taxon>Hyphomicrobiales</taxon>
        <taxon>Rhizobiaceae</taxon>
        <taxon>Shinella</taxon>
    </lineage>
</organism>
<keyword evidence="1" id="KW-0472">Membrane</keyword>
<dbReference type="Proteomes" id="UP000435802">
    <property type="component" value="Unassembled WGS sequence"/>
</dbReference>
<evidence type="ECO:0000256" key="1">
    <source>
        <dbReference type="SAM" id="Phobius"/>
    </source>
</evidence>
<evidence type="ECO:0000256" key="2">
    <source>
        <dbReference type="SAM" id="SignalP"/>
    </source>
</evidence>
<sequence>MPMRARSFPSISIAMTVASAAVLATSSTISGRHCAFGFGGFQCNSPFSGYGDMLLTGTLGALAVLIITVPIAAWRLIAWLRAR</sequence>
<dbReference type="RefSeq" id="WP_160861459.1">
    <property type="nucleotide sequence ID" value="NZ_WUMK01000009.1"/>
</dbReference>
<proteinExistence type="predicted"/>
<keyword evidence="4" id="KW-1185">Reference proteome</keyword>
<dbReference type="EMBL" id="WUMK01000009">
    <property type="protein sequence ID" value="MXN47947.1"/>
    <property type="molecule type" value="Genomic_DNA"/>
</dbReference>
<keyword evidence="2" id="KW-0732">Signal</keyword>
<protein>
    <submittedName>
        <fullName evidence="3">Uncharacterized protein</fullName>
    </submittedName>
</protein>
<name>A0A6N8SHE6_9HYPH</name>
<evidence type="ECO:0000313" key="3">
    <source>
        <dbReference type="EMBL" id="MXN47947.1"/>
    </source>
</evidence>
<comment type="caution">
    <text evidence="3">The sequence shown here is derived from an EMBL/GenBank/DDBJ whole genome shotgun (WGS) entry which is preliminary data.</text>
</comment>
<gene>
    <name evidence="3" type="ORF">GR138_22320</name>
</gene>
<dbReference type="AlphaFoldDB" id="A0A6N8SHE6"/>
<evidence type="ECO:0000313" key="4">
    <source>
        <dbReference type="Proteomes" id="UP000435802"/>
    </source>
</evidence>